<dbReference type="Proteomes" id="UP000267536">
    <property type="component" value="Unassembled WGS sequence"/>
</dbReference>
<protein>
    <submittedName>
        <fullName evidence="1">Uncharacterized protein</fullName>
    </submittedName>
</protein>
<sequence>MDMVAQLVAQGSAEWPAMRKVATEMTVNVVTDAITNAIDNRTCCGVVDLSKRVHHSDAGSQYTAIVFGQRLAEDPIAASIGTVAASFDNALAESVNSDDKNELV</sequence>
<reference evidence="1 2" key="1">
    <citation type="submission" date="2018-11" db="EMBL/GenBank/DDBJ databases">
        <title>Draft genome sequence of Gordonia sp. RS15-1S isolated from rice stems.</title>
        <authorList>
            <person name="Muangham S."/>
        </authorList>
    </citation>
    <scope>NUCLEOTIDE SEQUENCE [LARGE SCALE GENOMIC DNA]</scope>
    <source>
        <strain evidence="1 2">RS15-1S</strain>
    </source>
</reference>
<name>A0A3N4GQY1_9ACTN</name>
<keyword evidence="2" id="KW-1185">Reference proteome</keyword>
<organism evidence="1 2">
    <name type="scientific">Gordonia oryzae</name>
    <dbReference type="NCBI Taxonomy" id="2487349"/>
    <lineage>
        <taxon>Bacteria</taxon>
        <taxon>Bacillati</taxon>
        <taxon>Actinomycetota</taxon>
        <taxon>Actinomycetes</taxon>
        <taxon>Mycobacteriales</taxon>
        <taxon>Gordoniaceae</taxon>
        <taxon>Gordonia</taxon>
    </lineage>
</organism>
<dbReference type="InterPro" id="IPR012337">
    <property type="entry name" value="RNaseH-like_sf"/>
</dbReference>
<evidence type="ECO:0000313" key="2">
    <source>
        <dbReference type="Proteomes" id="UP000267536"/>
    </source>
</evidence>
<gene>
    <name evidence="1" type="ORF">EF294_05675</name>
</gene>
<dbReference type="SUPFAM" id="SSF53098">
    <property type="entry name" value="Ribonuclease H-like"/>
    <property type="match status" value="1"/>
</dbReference>
<evidence type="ECO:0000313" key="1">
    <source>
        <dbReference type="EMBL" id="RPA65313.1"/>
    </source>
</evidence>
<comment type="caution">
    <text evidence="1">The sequence shown here is derived from an EMBL/GenBank/DDBJ whole genome shotgun (WGS) entry which is preliminary data.</text>
</comment>
<dbReference type="AlphaFoldDB" id="A0A3N4GQY1"/>
<proteinExistence type="predicted"/>
<accession>A0A3N4GQY1</accession>
<dbReference type="EMBL" id="RKMH01000003">
    <property type="protein sequence ID" value="RPA65313.1"/>
    <property type="molecule type" value="Genomic_DNA"/>
</dbReference>